<gene>
    <name evidence="10" type="ORF">DV20_38760</name>
</gene>
<dbReference type="GO" id="GO:0008610">
    <property type="term" value="P:lipid biosynthetic process"/>
    <property type="evidence" value="ECO:0007669"/>
    <property type="project" value="InterPro"/>
</dbReference>
<feature type="transmembrane region" description="Helical" evidence="8">
    <location>
        <begin position="53"/>
        <end position="76"/>
    </location>
</feature>
<evidence type="ECO:0000256" key="7">
    <source>
        <dbReference type="SAM" id="MobiDB-lite"/>
    </source>
</evidence>
<evidence type="ECO:0000313" key="10">
    <source>
        <dbReference type="EMBL" id="KDN17050.1"/>
    </source>
</evidence>
<evidence type="ECO:0000256" key="5">
    <source>
        <dbReference type="ARBA" id="ARBA00023098"/>
    </source>
</evidence>
<comment type="subcellular location">
    <subcellularLocation>
        <location evidence="1">Endomembrane system</location>
        <topology evidence="1">Multi-pass membrane protein</topology>
    </subcellularLocation>
</comment>
<feature type="domain" description="Fatty acid hydroxylase" evidence="9">
    <location>
        <begin position="91"/>
        <end position="224"/>
    </location>
</feature>
<dbReference type="GO" id="GO:0050479">
    <property type="term" value="F:glyceryl-ether monooxygenase activity"/>
    <property type="evidence" value="ECO:0007669"/>
    <property type="project" value="TreeGrafter"/>
</dbReference>
<evidence type="ECO:0000256" key="4">
    <source>
        <dbReference type="ARBA" id="ARBA00023002"/>
    </source>
</evidence>
<evidence type="ECO:0000256" key="3">
    <source>
        <dbReference type="ARBA" id="ARBA00022989"/>
    </source>
</evidence>
<dbReference type="GO" id="GO:0012505">
    <property type="term" value="C:endomembrane system"/>
    <property type="evidence" value="ECO:0007669"/>
    <property type="project" value="UniProtKB-SubCell"/>
</dbReference>
<dbReference type="OrthoDB" id="9770329at2"/>
<organism evidence="10 11">
    <name type="scientific">Amycolatopsis rifamycinica</name>
    <dbReference type="NCBI Taxonomy" id="287986"/>
    <lineage>
        <taxon>Bacteria</taxon>
        <taxon>Bacillati</taxon>
        <taxon>Actinomycetota</taxon>
        <taxon>Actinomycetes</taxon>
        <taxon>Pseudonocardiales</taxon>
        <taxon>Pseudonocardiaceae</taxon>
        <taxon>Amycolatopsis</taxon>
    </lineage>
</organism>
<keyword evidence="6 8" id="KW-0472">Membrane</keyword>
<evidence type="ECO:0000256" key="2">
    <source>
        <dbReference type="ARBA" id="ARBA00022692"/>
    </source>
</evidence>
<reference evidence="10 11" key="1">
    <citation type="submission" date="2014-05" db="EMBL/GenBank/DDBJ databases">
        <title>Draft genome sequence of Amycolatopsis rifamycinica DSM 46095.</title>
        <authorList>
            <person name="Lal R."/>
            <person name="Saxena A."/>
            <person name="Kumari R."/>
            <person name="Mukherjee U."/>
            <person name="Singh P."/>
            <person name="Sangwan N."/>
            <person name="Mahato N.K."/>
        </authorList>
    </citation>
    <scope>NUCLEOTIDE SEQUENCE [LARGE SCALE GENOMIC DNA]</scope>
    <source>
        <strain evidence="10 11">DSM 46095</strain>
    </source>
</reference>
<dbReference type="Proteomes" id="UP000027345">
    <property type="component" value="Unassembled WGS sequence"/>
</dbReference>
<dbReference type="EMBL" id="JMQI01000077">
    <property type="protein sequence ID" value="KDN17050.1"/>
    <property type="molecule type" value="Genomic_DNA"/>
</dbReference>
<dbReference type="eggNOG" id="COG3000">
    <property type="taxonomic scope" value="Bacteria"/>
</dbReference>
<evidence type="ECO:0000256" key="8">
    <source>
        <dbReference type="SAM" id="Phobius"/>
    </source>
</evidence>
<dbReference type="PANTHER" id="PTHR21624:SF1">
    <property type="entry name" value="ALKYLGLYCEROL MONOOXYGENASE"/>
    <property type="match status" value="1"/>
</dbReference>
<evidence type="ECO:0000256" key="6">
    <source>
        <dbReference type="ARBA" id="ARBA00023136"/>
    </source>
</evidence>
<name>A0A066TQB2_9PSEU</name>
<evidence type="ECO:0000259" key="9">
    <source>
        <dbReference type="Pfam" id="PF04116"/>
    </source>
</evidence>
<dbReference type="STRING" id="287986.DV20_38760"/>
<evidence type="ECO:0000313" key="11">
    <source>
        <dbReference type="Proteomes" id="UP000027345"/>
    </source>
</evidence>
<dbReference type="AlphaFoldDB" id="A0A066TQB2"/>
<protein>
    <submittedName>
        <fullName evidence="10">C-5 sterol desaturase</fullName>
    </submittedName>
</protein>
<dbReference type="Pfam" id="PF04116">
    <property type="entry name" value="FA_hydroxylase"/>
    <property type="match status" value="1"/>
</dbReference>
<comment type="caution">
    <text evidence="10">The sequence shown here is derived from an EMBL/GenBank/DDBJ whole genome shotgun (WGS) entry which is preliminary data.</text>
</comment>
<dbReference type="PANTHER" id="PTHR21624">
    <property type="entry name" value="STEROL DESATURASE-RELATED PROTEIN"/>
    <property type="match status" value="1"/>
</dbReference>
<dbReference type="GO" id="GO:0006643">
    <property type="term" value="P:membrane lipid metabolic process"/>
    <property type="evidence" value="ECO:0007669"/>
    <property type="project" value="TreeGrafter"/>
</dbReference>
<dbReference type="InterPro" id="IPR051689">
    <property type="entry name" value="Sterol_desaturase/TMEM195"/>
</dbReference>
<evidence type="ECO:0000256" key="1">
    <source>
        <dbReference type="ARBA" id="ARBA00004127"/>
    </source>
</evidence>
<accession>A0A066TQB2</accession>
<proteinExistence type="predicted"/>
<feature type="region of interest" description="Disordered" evidence="7">
    <location>
        <begin position="281"/>
        <end position="308"/>
    </location>
</feature>
<keyword evidence="11" id="KW-1185">Reference proteome</keyword>
<dbReference type="RefSeq" id="WP_051736303.1">
    <property type="nucleotide sequence ID" value="NZ_JMQI01000077.1"/>
</dbReference>
<dbReference type="GO" id="GO:0016020">
    <property type="term" value="C:membrane"/>
    <property type="evidence" value="ECO:0007669"/>
    <property type="project" value="GOC"/>
</dbReference>
<dbReference type="InterPro" id="IPR006694">
    <property type="entry name" value="Fatty_acid_hydroxylase"/>
</dbReference>
<dbReference type="GO" id="GO:0005506">
    <property type="term" value="F:iron ion binding"/>
    <property type="evidence" value="ECO:0007669"/>
    <property type="project" value="InterPro"/>
</dbReference>
<feature type="transmembrane region" description="Helical" evidence="8">
    <location>
        <begin position="12"/>
        <end position="33"/>
    </location>
</feature>
<feature type="transmembrane region" description="Helical" evidence="8">
    <location>
        <begin position="146"/>
        <end position="174"/>
    </location>
</feature>
<keyword evidence="5" id="KW-0443">Lipid metabolism</keyword>
<keyword evidence="4" id="KW-0560">Oxidoreductase</keyword>
<keyword evidence="3 8" id="KW-1133">Transmembrane helix</keyword>
<keyword evidence="2 8" id="KW-0812">Transmembrane</keyword>
<sequence length="308" mass="35238">MAEFLAHLRDPVLFAIPVFLLFVTIEIVAVHVLGHDDNVLGYSVADTRTSMLMGTVAVGVNALFRLVMLVVFAALFELAPVRFDPRDWWTWVLMLLGQELVFYAYHRASHRVRLLWAGHQVHHSSEHYNFSTALRQKWTPYFQLPFWSVLALCGIPPWMILTGLSIDLVYQFFVHTEKVGKLPRWFEYVFNTPSHHRVHHGSDQAYLDSNYGGILIIWDRLFGSFVPEGKRPTYGLTKNIGTHNLLKVGFHEYGSILRDLRTARTWRERAGYVFGPPGWQPAGARLQPAPPGLRDVPQGQAVQGRPLR</sequence>